<evidence type="ECO:0008006" key="8">
    <source>
        <dbReference type="Google" id="ProtNLM"/>
    </source>
</evidence>
<keyword evidence="1 5" id="KW-0732">Signal</keyword>
<keyword evidence="7" id="KW-1185">Reference proteome</keyword>
<dbReference type="Proteomes" id="UP000694580">
    <property type="component" value="Unplaced"/>
</dbReference>
<proteinExistence type="predicted"/>
<reference evidence="6" key="1">
    <citation type="submission" date="2025-08" db="UniProtKB">
        <authorList>
            <consortium name="Ensembl"/>
        </authorList>
    </citation>
    <scope>IDENTIFICATION</scope>
</reference>
<sequence>MVATVWFSSLLLLLLSPVSPLTSFPDTLVEAGIGGNVTLTCDTDRTLKGPLLWKHSRDGDTWPVEMTDFQVLNEKQLVLLDLEEAMSGEYSCWDGNTLLYHTHLLLNQTWNDAELHCWAENYGCMFYCSWSGVEYTAIRLRNERDGGEWVWPSDKGVFSVSHSTNQYAEEVWPLRVTLEAINSERILRISKKFYLREIIQPPHPAKVNSKSVGETLLVMVEPPAAWATPTSYYPLEHEIEYQRKDDGQVKKELCCKDQDTVSIFHSERDEWCGWTVELHCCLAPRCGAGSGRCVTWRGGSAGSGSGPETRWSCLSGASGASGKM</sequence>
<dbReference type="Ensembl" id="ENSDCDT00010030161.1">
    <property type="protein sequence ID" value="ENSDCDP00010024385.1"/>
    <property type="gene ID" value="ENSDCDG00010015458.1"/>
</dbReference>
<evidence type="ECO:0000256" key="5">
    <source>
        <dbReference type="SAM" id="SignalP"/>
    </source>
</evidence>
<dbReference type="GeneTree" id="ENSGT01120000273278"/>
<dbReference type="PANTHER" id="PTHR48485">
    <property type="entry name" value="INTERLEUKIN-12 SUBUNIT BETA-RELATED"/>
    <property type="match status" value="1"/>
</dbReference>
<evidence type="ECO:0000313" key="6">
    <source>
        <dbReference type="Ensembl" id="ENSDCDP00010024385.1"/>
    </source>
</evidence>
<keyword evidence="2" id="KW-1015">Disulfide bond</keyword>
<dbReference type="Gene3D" id="2.60.40.10">
    <property type="entry name" value="Immunoglobulins"/>
    <property type="match status" value="3"/>
</dbReference>
<evidence type="ECO:0000256" key="1">
    <source>
        <dbReference type="ARBA" id="ARBA00022729"/>
    </source>
</evidence>
<dbReference type="SUPFAM" id="SSF49265">
    <property type="entry name" value="Fibronectin type III"/>
    <property type="match status" value="1"/>
</dbReference>
<evidence type="ECO:0000256" key="2">
    <source>
        <dbReference type="ARBA" id="ARBA00023157"/>
    </source>
</evidence>
<feature type="signal peptide" evidence="5">
    <location>
        <begin position="1"/>
        <end position="23"/>
    </location>
</feature>
<accession>A0AAY4BTW6</accession>
<feature type="chain" id="PRO_5044346034" description="IL-12B" evidence="5">
    <location>
        <begin position="24"/>
        <end position="324"/>
    </location>
</feature>
<keyword evidence="4" id="KW-0393">Immunoglobulin domain</keyword>
<evidence type="ECO:0000313" key="7">
    <source>
        <dbReference type="Proteomes" id="UP000694580"/>
    </source>
</evidence>
<dbReference type="InterPro" id="IPR036116">
    <property type="entry name" value="FN3_sf"/>
</dbReference>
<evidence type="ECO:0000256" key="4">
    <source>
        <dbReference type="ARBA" id="ARBA00023319"/>
    </source>
</evidence>
<dbReference type="InterPro" id="IPR036179">
    <property type="entry name" value="Ig-like_dom_sf"/>
</dbReference>
<dbReference type="InterPro" id="IPR050676">
    <property type="entry name" value="IL-12"/>
</dbReference>
<evidence type="ECO:0000256" key="3">
    <source>
        <dbReference type="ARBA" id="ARBA00023180"/>
    </source>
</evidence>
<protein>
    <recommendedName>
        <fullName evidence="8">IL-12B</fullName>
    </recommendedName>
</protein>
<dbReference type="AlphaFoldDB" id="A0AAY4BTW6"/>
<name>A0AAY4BTW6_9TELE</name>
<organism evidence="6 7">
    <name type="scientific">Denticeps clupeoides</name>
    <name type="common">denticle herring</name>
    <dbReference type="NCBI Taxonomy" id="299321"/>
    <lineage>
        <taxon>Eukaryota</taxon>
        <taxon>Metazoa</taxon>
        <taxon>Chordata</taxon>
        <taxon>Craniata</taxon>
        <taxon>Vertebrata</taxon>
        <taxon>Euteleostomi</taxon>
        <taxon>Actinopterygii</taxon>
        <taxon>Neopterygii</taxon>
        <taxon>Teleostei</taxon>
        <taxon>Clupei</taxon>
        <taxon>Clupeiformes</taxon>
        <taxon>Denticipitoidei</taxon>
        <taxon>Denticipitidae</taxon>
        <taxon>Denticeps</taxon>
    </lineage>
</organism>
<dbReference type="SUPFAM" id="SSF48726">
    <property type="entry name" value="Immunoglobulin"/>
    <property type="match status" value="1"/>
</dbReference>
<dbReference type="PANTHER" id="PTHR48485:SF3">
    <property type="entry name" value="INTERLEUKIN-12 SUBUNIT BETA"/>
    <property type="match status" value="1"/>
</dbReference>
<keyword evidence="3" id="KW-0325">Glycoprotein</keyword>
<reference evidence="6" key="2">
    <citation type="submission" date="2025-09" db="UniProtKB">
        <authorList>
            <consortium name="Ensembl"/>
        </authorList>
    </citation>
    <scope>IDENTIFICATION</scope>
</reference>
<dbReference type="InterPro" id="IPR013783">
    <property type="entry name" value="Ig-like_fold"/>
</dbReference>
<gene>
    <name evidence="6" type="primary">il12b2</name>
</gene>